<feature type="region of interest" description="Disordered" evidence="1">
    <location>
        <begin position="1301"/>
        <end position="1320"/>
    </location>
</feature>
<reference evidence="3 4" key="1">
    <citation type="submission" date="2018-04" db="EMBL/GenBank/DDBJ databases">
        <authorList>
            <person name="Huttner S."/>
            <person name="Dainat J."/>
        </authorList>
    </citation>
    <scope>NUCLEOTIDE SEQUENCE [LARGE SCALE GENOMIC DNA]</scope>
</reference>
<evidence type="ECO:0000256" key="1">
    <source>
        <dbReference type="SAM" id="MobiDB-lite"/>
    </source>
</evidence>
<evidence type="ECO:0000259" key="2">
    <source>
        <dbReference type="Pfam" id="PF10441"/>
    </source>
</evidence>
<feature type="domain" description="Nucleolar 27S pre-rRNA processing Urb2/Npa2 C-terminal" evidence="2">
    <location>
        <begin position="1174"/>
        <end position="1407"/>
    </location>
</feature>
<proteinExistence type="predicted"/>
<feature type="region of interest" description="Disordered" evidence="1">
    <location>
        <begin position="131"/>
        <end position="155"/>
    </location>
</feature>
<dbReference type="Proteomes" id="UP000289323">
    <property type="component" value="Unassembled WGS sequence"/>
</dbReference>
<dbReference type="GO" id="GO:0042254">
    <property type="term" value="P:ribosome biogenesis"/>
    <property type="evidence" value="ECO:0007669"/>
    <property type="project" value="TreeGrafter"/>
</dbReference>
<dbReference type="PANTHER" id="PTHR15682">
    <property type="entry name" value="UNHEALTHY RIBOSOME BIOGENESIS PROTEIN 2 HOMOLOG"/>
    <property type="match status" value="1"/>
</dbReference>
<dbReference type="InterPro" id="IPR018849">
    <property type="entry name" value="Urb2/Npa2_C"/>
</dbReference>
<evidence type="ECO:0000313" key="4">
    <source>
        <dbReference type="Proteomes" id="UP000289323"/>
    </source>
</evidence>
<dbReference type="PANTHER" id="PTHR15682:SF2">
    <property type="entry name" value="UNHEALTHY RIBOSOME BIOGENESIS PROTEIN 2 HOMOLOG"/>
    <property type="match status" value="1"/>
</dbReference>
<dbReference type="GO" id="GO:0005730">
    <property type="term" value="C:nucleolus"/>
    <property type="evidence" value="ECO:0007669"/>
    <property type="project" value="TreeGrafter"/>
</dbReference>
<dbReference type="EMBL" id="OUUZ01000009">
    <property type="protein sequence ID" value="SPQ22764.1"/>
    <property type="molecule type" value="Genomic_DNA"/>
</dbReference>
<accession>A0A446BJT5</accession>
<dbReference type="InterPro" id="IPR016024">
    <property type="entry name" value="ARM-type_fold"/>
</dbReference>
<protein>
    <submittedName>
        <fullName evidence="3">A26e5adf-7a91-4cdb-8b32-c960c9e3783e</fullName>
    </submittedName>
</protein>
<dbReference type="SUPFAM" id="SSF48371">
    <property type="entry name" value="ARM repeat"/>
    <property type="match status" value="1"/>
</dbReference>
<name>A0A446BJT5_9PEZI</name>
<gene>
    <name evidence="3" type="ORF">TT172_LOCUS5183</name>
</gene>
<dbReference type="Pfam" id="PF10441">
    <property type="entry name" value="Urb2"/>
    <property type="match status" value="1"/>
</dbReference>
<dbReference type="InterPro" id="IPR052609">
    <property type="entry name" value="Ribosome_Biogenesis_Reg"/>
</dbReference>
<evidence type="ECO:0000313" key="3">
    <source>
        <dbReference type="EMBL" id="SPQ22764.1"/>
    </source>
</evidence>
<sequence length="1408" mass="155164">MASLLSATDALAQGLAQDDVDTLPERLGTIQAILEDYRKSPFFAAEEKLLRVLLKHMATQSATAERLRRYPPVWDVLRMLFPLILLKPLAKALADRRFVRTLRQTLKEIAAPQQEADQTNGADSDVEMADAPALESPASPSPRPSPSPRKRKRPDAASFDLAIQRQAGGCLQTAEAVFHAVRVLLELCDGRSREEPLHIWVGAEHIKSMFYTSATESMALLVPWLSVCRLAVDRPKPKPLSEQSSWLSTFAALWELHMHLSGDISEVATHLFSPAARLLGRLTGVPHQTPLGIDKAVVDQWARDLRRFMARHFVLEARAAFQNRGGQEVLEVQTALSVSSPSAQITFPVLFGLVCRSRPESAGTAPSKDYETWVQAVFDAILHAAKDTSRDNGLVAVRTITEMAAERGTTLSASSLRTVCKDYAIRKNGIDWNLLLAIVKLNPDVFLVSDPGKQLLEQVLEAARDPGRLDAQDSDRAARFVVLLADGYAQARDLSGFVKLWLKHLAPDTPKSNLRPVWAQEALADEVAKLIQTSLTPTQLVAILDWLSSQTQPTESMARLHILEAVSRGISLDDFVDAANMKIFEGAFLEEFSKKELPAVSARRWMVASRAMARGTSDEARHVWSRIKSDIKRVLRKFPIEREDTFAAFKCCAEVWLAKFPGSAHEDEAATLICSFAERLENAGEPGELEPSDGRSSVSRWTYVSWILSDAPRLMRLLIARDSPIVNVILSLLDVSKGADPARVERALAVSRLLLEREPSVSNRRLMDLLIDRVLSMIDPSKSTRSGPSTKIAIQFLLDIPAEIPNRGQREAAMKSLVAHLTGDEGKGGAIGAEDCESVLSLMTKLMARPTYYEGMCFSHLASLGRWIAKIHERSNRRSHEELAMDDVSKIHDRFRLLFQLAVLSIRQMTSGGPDERERPYLQGAMSLLQSPCKDPDIVPRIVLLRAFISVVRDSPAAKKMNGSDGLDLASLQDRLLRLASPAVKSGNRNGDGLLTLLVALEALCDLDGEDVRLALSDAVPSLLEASDSLLKSRAHAGWEVRTFLATHFLDRLARPLEIKMAVAAPDATGDGQRSGPIKSAKALDKPALLRYVDAVVRSADEDRKLGYLEELLREDGDNQDALGCLLVSYRLIQHLKGSRLPEDIKQFGLAQAHYALCDRLEKATSPATFLLTSKAIHLLIDQNPACMTQFNIGRTLSCVLTVSARASTPALVAESPDVYPSLCRLVAMLIRRYRKRLEDSFHILVDTLQGLLRLLLSRPHEEAATAGPATATTQEETWARDARHFSRLLTLICEPAVGSGSTSAVQGSGGPRPAALDSEKDRARRFAGQFMYYVLMAYVRLQVEEHGAAAAVPHAVRAALEPGMFAIMDVTTRGGKGIMSAAMDASTRAVLREMYKRYERFGKWTGV</sequence>
<organism evidence="3 4">
    <name type="scientific">Thermothielavioides terrestris</name>
    <dbReference type="NCBI Taxonomy" id="2587410"/>
    <lineage>
        <taxon>Eukaryota</taxon>
        <taxon>Fungi</taxon>
        <taxon>Dikarya</taxon>
        <taxon>Ascomycota</taxon>
        <taxon>Pezizomycotina</taxon>
        <taxon>Sordariomycetes</taxon>
        <taxon>Sordariomycetidae</taxon>
        <taxon>Sordariales</taxon>
        <taxon>Chaetomiaceae</taxon>
        <taxon>Thermothielavioides</taxon>
    </lineage>
</organism>